<protein>
    <submittedName>
        <fullName evidence="1">Uncharacterized protein</fullName>
    </submittedName>
</protein>
<evidence type="ECO:0000313" key="1">
    <source>
        <dbReference type="EMBL" id="CAI9691907.1"/>
    </source>
</evidence>
<dbReference type="EMBL" id="OX596094">
    <property type="protein sequence ID" value="CAI9691907.1"/>
    <property type="molecule type" value="Genomic_DNA"/>
</dbReference>
<sequence length="348" mass="38346">MGTCVQHPAITVEELLSLPPSHQPINLKVVEVESLASGYLNEYKRHSVQKVQEEKPKSQDRSCSCFPQGNQKQPPSLLRPRIPPSLPQFWEAFTEQHCLLISWGSARIPLLLPPFQPDKGSGLLLGTRFSSSEGRREKTGDMESCLVAAALNGVDRRSLQRSARLGQEVLERAKRRAVDWPSVELPKGSVGIVSRVRYYGERGPAASPQRLLPGKREDRHPSLSASFRTMAEYMNYTSSQCGKYYSSAPEEGGAPHVYRYHRGTSELHLCSDAGRGQRKDAGLSVGGMHQVSECVLKASQSAENISKDLYIEVYPGTYSVTVGADDLTKKTHVVAVDSGQSVDLVFPI</sequence>
<proteinExistence type="predicted"/>
<accession>A0ACB0DUF3</accession>
<organism evidence="1 2">
    <name type="scientific">Rangifer tarandus platyrhynchus</name>
    <name type="common">Svalbard reindeer</name>
    <dbReference type="NCBI Taxonomy" id="3082113"/>
    <lineage>
        <taxon>Eukaryota</taxon>
        <taxon>Metazoa</taxon>
        <taxon>Chordata</taxon>
        <taxon>Craniata</taxon>
        <taxon>Vertebrata</taxon>
        <taxon>Euteleostomi</taxon>
        <taxon>Mammalia</taxon>
        <taxon>Eutheria</taxon>
        <taxon>Laurasiatheria</taxon>
        <taxon>Artiodactyla</taxon>
        <taxon>Ruminantia</taxon>
        <taxon>Pecora</taxon>
        <taxon>Cervidae</taxon>
        <taxon>Odocoileinae</taxon>
        <taxon>Rangifer</taxon>
    </lineage>
</organism>
<reference evidence="1" key="1">
    <citation type="submission" date="2023-05" db="EMBL/GenBank/DDBJ databases">
        <authorList>
            <consortium name="ELIXIR-Norway"/>
        </authorList>
    </citation>
    <scope>NUCLEOTIDE SEQUENCE</scope>
</reference>
<gene>
    <name evidence="1" type="ORF">MRATA1EN3_LOCUS3120</name>
</gene>
<name>A0ACB0DUF3_RANTA</name>
<evidence type="ECO:0000313" key="2">
    <source>
        <dbReference type="Proteomes" id="UP001162501"/>
    </source>
</evidence>
<dbReference type="Proteomes" id="UP001162501">
    <property type="component" value="Chromosome 10"/>
</dbReference>